<evidence type="ECO:0000313" key="4">
    <source>
        <dbReference type="Proteomes" id="UP001341281"/>
    </source>
</evidence>
<dbReference type="CDD" id="cd09274">
    <property type="entry name" value="RNase_HI_RT_Ty3"/>
    <property type="match status" value="1"/>
</dbReference>
<proteinExistence type="predicted"/>
<protein>
    <recommendedName>
        <fullName evidence="2">Integrase catalytic domain-containing protein</fullName>
    </recommendedName>
</protein>
<dbReference type="Pfam" id="PF00665">
    <property type="entry name" value="rve"/>
    <property type="match status" value="1"/>
</dbReference>
<dbReference type="InterPro" id="IPR043502">
    <property type="entry name" value="DNA/RNA_pol_sf"/>
</dbReference>
<sequence length="1296" mass="147613">MDAIEKRHPAPTEEGDVSAASHKKSTAKDDNDEEEDLDEEEEEGETEQQRRLRLRLQHNRFGMGAGAVSAAQHLHTPASEDSAFFLFPATRTTITIFDGTTSSSNRTVLTCSGQQQIEATSTYHEFFLHRFHRPYDDGHSPPQEYADVFPAEIPPGLPPIRGIEHQIDLIPGASLPNRAAYRTNPEETKEIQRQVQDLSDRGYVRESLSPCAVPVILVPKKDGSWRMCVDCRAINNITIRYRHPIPRLDDMLDELSGSIIFLSGYHQIRMKLGDEWKTAFKTKFGLYEWLVMPFGLTNAPSTFMRLMNEVLRVFIGQFVVVYFDDILIYSKSLHEHMDHLRAVFDALRAARLFGNIEKCTFCTDRVSFLGYVVTPQGIEVDEAKVQAIRSWPTPTTVSQVRSFHGLAGFYRRFVPNFSTIAAPLNELTKKGVPFHWGKTQDDAFNLLKDRLTHAPLLQLPDFGKTFELECDASGVGIGGVLMQENKPVAYFSEKLSGPVLNYSTYDKELYALVRSLETWQHYLWPKEFLNRRHAKWVEFIESFPYVIKHKKGKDNVIADALSRRYAMLSQLDCRIFGLESIKEQYANDDDFKDVILHCKQGRTWDKYVINEGFVFRANRLCIPVGSVRLLLMQEAHGGGLMGHFGVKKTQDVLSTHFFWPRMKRDVERFVARCTTCHKAKSRLNPHGLYMPLPVPSTPWEDISMDFVLGLPRTKRGRDSIFVVVDRFSKMAHFIPCHKSDDAVNIANLFFQEIVRLHGMPSTIVSDRDAKFLSHFWRTLWNKLGTKLLFSTTCHPQTDGQTEVVNRTLSTMLRAVLKKNLKMWEECLPHVEFAYNRAVHSTTKVVYGFNPRAPIDLLPLPTSERVHHDARERAEFILKLHATTKENIEKMTAKYRDAGSKGRKELKLEPGDLVWLHLRKDRFPDLRKSKLMPRADGPFKIIEKINDNAYKLELPPEFGVSPTFNIADLTPYLGEEDELESRTTSLQEGEDDEDISPMYTTESPPSVLQGPITRARARQLNQQVNSFLSSSTYTDKDGTLERIRKGLDTSKESERNKEDVQVKLEAQSKSSSSLPRPAGPFDTKTETQDAYGLHFRRSTYAWKDKNISFPMPLVSGLFEFGVDGKSLWKVTDRICPGCCAPSQEEVYVRQSLGFESAKFPDRVFKLRKALCGLKQAPRAWYARLKSFLLKSGFVMGSVDKTLFLIYVDDIIFGGSSHALVSSFAEQMSREFEISLMGELQFFLGLQIKQGPEGTFVHQAKKTRDILKKFDMGDSKPMTTPMSTNTALDADKGGEVVD</sequence>
<dbReference type="Pfam" id="PF07727">
    <property type="entry name" value="RVT_2"/>
    <property type="match status" value="1"/>
</dbReference>
<dbReference type="Pfam" id="PF24626">
    <property type="entry name" value="SH3_Tf2-1"/>
    <property type="match status" value="1"/>
</dbReference>
<dbReference type="GO" id="GO:0003676">
    <property type="term" value="F:nucleic acid binding"/>
    <property type="evidence" value="ECO:0007669"/>
    <property type="project" value="InterPro"/>
</dbReference>
<dbReference type="Gene3D" id="3.10.20.370">
    <property type="match status" value="1"/>
</dbReference>
<dbReference type="InterPro" id="IPR041588">
    <property type="entry name" value="Integrase_H2C2"/>
</dbReference>
<dbReference type="Gene3D" id="3.30.70.270">
    <property type="match status" value="2"/>
</dbReference>
<dbReference type="Pfam" id="PF17921">
    <property type="entry name" value="Integrase_H2C2"/>
    <property type="match status" value="1"/>
</dbReference>
<gene>
    <name evidence="3" type="ORF">U9M48_019224</name>
</gene>
<evidence type="ECO:0000259" key="2">
    <source>
        <dbReference type="PROSITE" id="PS50994"/>
    </source>
</evidence>
<feature type="region of interest" description="Disordered" evidence="1">
    <location>
        <begin position="1271"/>
        <end position="1296"/>
    </location>
</feature>
<dbReference type="InterPro" id="IPR036397">
    <property type="entry name" value="RNaseH_sf"/>
</dbReference>
<dbReference type="Gene3D" id="3.10.10.10">
    <property type="entry name" value="HIV Type 1 Reverse Transcriptase, subunit A, domain 1"/>
    <property type="match status" value="1"/>
</dbReference>
<dbReference type="PANTHER" id="PTHR35046">
    <property type="entry name" value="ZINC KNUCKLE (CCHC-TYPE) FAMILY PROTEIN"/>
    <property type="match status" value="1"/>
</dbReference>
<dbReference type="InterPro" id="IPR013103">
    <property type="entry name" value="RVT_2"/>
</dbReference>
<dbReference type="InterPro" id="IPR012337">
    <property type="entry name" value="RNaseH-like_sf"/>
</dbReference>
<name>A0AAQ3WRA7_PASNO</name>
<feature type="compositionally biased region" description="Basic and acidic residues" evidence="1">
    <location>
        <begin position="1044"/>
        <end position="1061"/>
    </location>
</feature>
<dbReference type="InterPro" id="IPR041577">
    <property type="entry name" value="RT_RNaseH_2"/>
</dbReference>
<dbReference type="Pfam" id="PF17919">
    <property type="entry name" value="RT_RNaseH_2"/>
    <property type="match status" value="1"/>
</dbReference>
<dbReference type="InterPro" id="IPR043128">
    <property type="entry name" value="Rev_trsase/Diguanyl_cyclase"/>
</dbReference>
<dbReference type="Pfam" id="PF00078">
    <property type="entry name" value="RVT_1"/>
    <property type="match status" value="1"/>
</dbReference>
<accession>A0AAQ3WRA7</accession>
<dbReference type="CDD" id="cd01647">
    <property type="entry name" value="RT_LTR"/>
    <property type="match status" value="1"/>
</dbReference>
<dbReference type="EMBL" id="CP144748">
    <property type="protein sequence ID" value="WVZ70566.1"/>
    <property type="molecule type" value="Genomic_DNA"/>
</dbReference>
<keyword evidence="4" id="KW-1185">Reference proteome</keyword>
<feature type="compositionally biased region" description="Polar residues" evidence="1">
    <location>
        <begin position="1275"/>
        <end position="1285"/>
    </location>
</feature>
<evidence type="ECO:0000313" key="3">
    <source>
        <dbReference type="EMBL" id="WVZ70566.1"/>
    </source>
</evidence>
<feature type="region of interest" description="Disordered" evidence="1">
    <location>
        <begin position="1"/>
        <end position="50"/>
    </location>
</feature>
<dbReference type="FunFam" id="3.30.70.270:FF:000026">
    <property type="entry name" value="Transposon Ty3-G Gag-Pol polyprotein"/>
    <property type="match status" value="1"/>
</dbReference>
<dbReference type="FunFam" id="3.30.70.270:FF:000003">
    <property type="entry name" value="Transposon Ty3-G Gag-Pol polyprotein"/>
    <property type="match status" value="1"/>
</dbReference>
<feature type="compositionally biased region" description="Basic and acidic residues" evidence="1">
    <location>
        <begin position="1"/>
        <end position="11"/>
    </location>
</feature>
<dbReference type="SUPFAM" id="SSF53098">
    <property type="entry name" value="Ribonuclease H-like"/>
    <property type="match status" value="1"/>
</dbReference>
<dbReference type="GO" id="GO:0015074">
    <property type="term" value="P:DNA integration"/>
    <property type="evidence" value="ECO:0007669"/>
    <property type="project" value="InterPro"/>
</dbReference>
<dbReference type="PANTHER" id="PTHR35046:SF9">
    <property type="entry name" value="RNA-DIRECTED DNA POLYMERASE"/>
    <property type="match status" value="1"/>
</dbReference>
<feature type="region of interest" description="Disordered" evidence="1">
    <location>
        <begin position="973"/>
        <end position="1008"/>
    </location>
</feature>
<dbReference type="Gene3D" id="3.30.420.10">
    <property type="entry name" value="Ribonuclease H-like superfamily/Ribonuclease H"/>
    <property type="match status" value="1"/>
</dbReference>
<dbReference type="FunFam" id="1.10.340.70:FF:000001">
    <property type="entry name" value="Retrovirus-related Pol polyprotein from transposon gypsy-like Protein"/>
    <property type="match status" value="1"/>
</dbReference>
<dbReference type="InterPro" id="IPR000477">
    <property type="entry name" value="RT_dom"/>
</dbReference>
<organism evidence="3 4">
    <name type="scientific">Paspalum notatum var. saurae</name>
    <dbReference type="NCBI Taxonomy" id="547442"/>
    <lineage>
        <taxon>Eukaryota</taxon>
        <taxon>Viridiplantae</taxon>
        <taxon>Streptophyta</taxon>
        <taxon>Embryophyta</taxon>
        <taxon>Tracheophyta</taxon>
        <taxon>Spermatophyta</taxon>
        <taxon>Magnoliopsida</taxon>
        <taxon>Liliopsida</taxon>
        <taxon>Poales</taxon>
        <taxon>Poaceae</taxon>
        <taxon>PACMAD clade</taxon>
        <taxon>Panicoideae</taxon>
        <taxon>Andropogonodae</taxon>
        <taxon>Paspaleae</taxon>
        <taxon>Paspalinae</taxon>
        <taxon>Paspalum</taxon>
    </lineage>
</organism>
<reference evidence="3 4" key="1">
    <citation type="submission" date="2024-02" db="EMBL/GenBank/DDBJ databases">
        <title>High-quality chromosome-scale genome assembly of Pensacola bahiagrass (Paspalum notatum Flugge var. saurae).</title>
        <authorList>
            <person name="Vega J.M."/>
            <person name="Podio M."/>
            <person name="Orjuela J."/>
            <person name="Siena L.A."/>
            <person name="Pessino S.C."/>
            <person name="Combes M.C."/>
            <person name="Mariac C."/>
            <person name="Albertini E."/>
            <person name="Pupilli F."/>
            <person name="Ortiz J.P.A."/>
            <person name="Leblanc O."/>
        </authorList>
    </citation>
    <scope>NUCLEOTIDE SEQUENCE [LARGE SCALE GENOMIC DNA]</scope>
    <source>
        <strain evidence="3">R1</strain>
        <tissue evidence="3">Leaf</tissue>
    </source>
</reference>
<dbReference type="Proteomes" id="UP001341281">
    <property type="component" value="Chromosome 04"/>
</dbReference>
<feature type="compositionally biased region" description="Basic and acidic residues" evidence="1">
    <location>
        <begin position="1287"/>
        <end position="1296"/>
    </location>
</feature>
<dbReference type="PROSITE" id="PS50994">
    <property type="entry name" value="INTEGRASE"/>
    <property type="match status" value="1"/>
</dbReference>
<feature type="region of interest" description="Disordered" evidence="1">
    <location>
        <begin position="1044"/>
        <end position="1084"/>
    </location>
</feature>
<feature type="domain" description="Integrase catalytic" evidence="2">
    <location>
        <begin position="694"/>
        <end position="861"/>
    </location>
</feature>
<dbReference type="SUPFAM" id="SSF56672">
    <property type="entry name" value="DNA/RNA polymerases"/>
    <property type="match status" value="1"/>
</dbReference>
<dbReference type="Gene3D" id="1.10.340.70">
    <property type="match status" value="1"/>
</dbReference>
<evidence type="ECO:0000256" key="1">
    <source>
        <dbReference type="SAM" id="MobiDB-lite"/>
    </source>
</evidence>
<dbReference type="InterPro" id="IPR001584">
    <property type="entry name" value="Integrase_cat-core"/>
</dbReference>
<dbReference type="InterPro" id="IPR056924">
    <property type="entry name" value="SH3_Tf2-1"/>
</dbReference>
<feature type="compositionally biased region" description="Acidic residues" evidence="1">
    <location>
        <begin position="30"/>
        <end position="46"/>
    </location>
</feature>